<dbReference type="InterPro" id="IPR005024">
    <property type="entry name" value="Snf7_fam"/>
</dbReference>
<evidence type="ECO:0000256" key="6">
    <source>
        <dbReference type="SAM" id="Coils"/>
    </source>
</evidence>
<accession>G3YEC4</accession>
<evidence type="ECO:0000256" key="2">
    <source>
        <dbReference type="ARBA" id="ARBA00006190"/>
    </source>
</evidence>
<dbReference type="GO" id="GO:0000815">
    <property type="term" value="C:ESCRT III complex"/>
    <property type="evidence" value="ECO:0007669"/>
    <property type="project" value="TreeGrafter"/>
</dbReference>
<evidence type="ECO:0000256" key="5">
    <source>
        <dbReference type="ARBA" id="ARBA00042586"/>
    </source>
</evidence>
<dbReference type="AlphaFoldDB" id="G3YEC4"/>
<dbReference type="EMBL" id="ACJE01000020">
    <property type="protein sequence ID" value="EHA19141.1"/>
    <property type="molecule type" value="Genomic_DNA"/>
</dbReference>
<evidence type="ECO:0000256" key="7">
    <source>
        <dbReference type="SAM" id="MobiDB-lite"/>
    </source>
</evidence>
<sequence>MWSWFGGSAAQKRKDAPKNAILMLREQLDMLQKREKHLENLMEEQDAIARKNVTSNKAAAKNALRRKKVHEKNLEQTTAQIVQLEQQIYSIEAANINQETLKAMEAAGAAMAKIHGSMTLDTVDQTMYVVSDTLREQHQLSTEIAQAITSTNLVDQPDEADLEEELEGLEQEAMDERMLNTGTVPVADQLNRLPPAANGESKPLSLPLYYETLLTYMQQSNPNLRPKRKTRKQNWRSYVRKWP</sequence>
<feature type="compositionally biased region" description="Basic residues" evidence="7">
    <location>
        <begin position="225"/>
        <end position="243"/>
    </location>
</feature>
<dbReference type="GO" id="GO:0005771">
    <property type="term" value="C:multivesicular body"/>
    <property type="evidence" value="ECO:0007669"/>
    <property type="project" value="TreeGrafter"/>
</dbReference>
<gene>
    <name evidence="8" type="ORF">ASPNIDRAFT_136905</name>
</gene>
<organism evidence="8 9">
    <name type="scientific">Aspergillus niger (strain ATCC 1015 / CBS 113.46 / FGSC A1144 / LSHB Ac4 / NCTC 3858a / NRRL 328 / USDA 3528.7)</name>
    <dbReference type="NCBI Taxonomy" id="380704"/>
    <lineage>
        <taxon>Eukaryota</taxon>
        <taxon>Fungi</taxon>
        <taxon>Dikarya</taxon>
        <taxon>Ascomycota</taxon>
        <taxon>Pezizomycotina</taxon>
        <taxon>Eurotiomycetes</taxon>
        <taxon>Eurotiomycetidae</taxon>
        <taxon>Eurotiales</taxon>
        <taxon>Aspergillaceae</taxon>
        <taxon>Aspergillus</taxon>
        <taxon>Aspergillus subgen. Circumdati</taxon>
    </lineage>
</organism>
<evidence type="ECO:0000313" key="8">
    <source>
        <dbReference type="EMBL" id="EHA19141.1"/>
    </source>
</evidence>
<comment type="similarity">
    <text evidence="2">Belongs to the SNF7 family.</text>
</comment>
<dbReference type="STRING" id="380704.G3YEC4"/>
<dbReference type="GO" id="GO:0032511">
    <property type="term" value="P:late endosome to vacuole transport via multivesicular body sorting pathway"/>
    <property type="evidence" value="ECO:0007669"/>
    <property type="project" value="TreeGrafter"/>
</dbReference>
<feature type="non-terminal residue" evidence="8">
    <location>
        <position position="243"/>
    </location>
</feature>
<evidence type="ECO:0000256" key="3">
    <source>
        <dbReference type="ARBA" id="ARBA00022753"/>
    </source>
</evidence>
<dbReference type="GO" id="GO:0006900">
    <property type="term" value="P:vesicle budding from membrane"/>
    <property type="evidence" value="ECO:0007669"/>
    <property type="project" value="TreeGrafter"/>
</dbReference>
<dbReference type="HOGENOM" id="CLU_071097_1_0_1"/>
<dbReference type="Gene3D" id="1.10.287.1060">
    <property type="entry name" value="ESAT-6-like"/>
    <property type="match status" value="1"/>
</dbReference>
<feature type="coiled-coil region" evidence="6">
    <location>
        <begin position="21"/>
        <end position="94"/>
    </location>
</feature>
<reference evidence="8 9" key="1">
    <citation type="journal article" date="2011" name="Genome Res.">
        <title>Comparative genomics of citric-acid-producing Aspergillus niger ATCC 1015 versus enzyme-producing CBS 513.88.</title>
        <authorList>
            <person name="Andersen M.R."/>
            <person name="Salazar M.P."/>
            <person name="Schaap P.J."/>
            <person name="van de Vondervoort P.J."/>
            <person name="Culley D."/>
            <person name="Thykaer J."/>
            <person name="Frisvad J.C."/>
            <person name="Nielsen K.F."/>
            <person name="Albang R."/>
            <person name="Albermann K."/>
            <person name="Berka R.M."/>
            <person name="Braus G.H."/>
            <person name="Braus-Stromeyer S.A."/>
            <person name="Corrochano L.M."/>
            <person name="Dai Z."/>
            <person name="van Dijck P.W."/>
            <person name="Hofmann G."/>
            <person name="Lasure L.L."/>
            <person name="Magnuson J.K."/>
            <person name="Menke H."/>
            <person name="Meijer M."/>
            <person name="Meijer S.L."/>
            <person name="Nielsen J.B."/>
            <person name="Nielsen M.L."/>
            <person name="van Ooyen A.J."/>
            <person name="Pel H.J."/>
            <person name="Poulsen L."/>
            <person name="Samson R.A."/>
            <person name="Stam H."/>
            <person name="Tsang A."/>
            <person name="van den Brink J.M."/>
            <person name="Atkins A."/>
            <person name="Aerts A."/>
            <person name="Shapiro H."/>
            <person name="Pangilinan J."/>
            <person name="Salamov A."/>
            <person name="Lou Y."/>
            <person name="Lindquist E."/>
            <person name="Lucas S."/>
            <person name="Grimwood J."/>
            <person name="Grigoriev I.V."/>
            <person name="Kubicek C.P."/>
            <person name="Martinez D."/>
            <person name="van Peij N.N."/>
            <person name="Roubos J.A."/>
            <person name="Nielsen J."/>
            <person name="Baker S.E."/>
        </authorList>
    </citation>
    <scope>NUCLEOTIDE SEQUENCE [LARGE SCALE GENOMIC DNA]</scope>
    <source>
        <strain evidence="9">ATCC 1015 / CBS 113.46 / FGSC A1144 / LSHB Ac4 / NCTC 3858a / NRRL 328 / USDA 3528.7</strain>
    </source>
</reference>
<comment type="subcellular location">
    <subcellularLocation>
        <location evidence="1">Endosome</location>
    </subcellularLocation>
</comment>
<comment type="caution">
    <text evidence="8">The sequence shown here is derived from an EMBL/GenBank/DDBJ whole genome shotgun (WGS) entry which is preliminary data.</text>
</comment>
<evidence type="ECO:0000313" key="9">
    <source>
        <dbReference type="Proteomes" id="UP000009038"/>
    </source>
</evidence>
<dbReference type="OrthoDB" id="5592979at2759"/>
<proteinExistence type="inferred from homology"/>
<protein>
    <recommendedName>
        <fullName evidence="4">Vacuolar-sorting protein SNF7</fullName>
    </recommendedName>
    <alternativeName>
        <fullName evidence="5">Vacuolar protein-sorting-associated protein 32</fullName>
    </alternativeName>
</protein>
<dbReference type="PANTHER" id="PTHR22761">
    <property type="entry name" value="CHARGED MULTIVESICULAR BODY PROTEIN"/>
    <property type="match status" value="1"/>
</dbReference>
<dbReference type="Pfam" id="PF03357">
    <property type="entry name" value="Snf7"/>
    <property type="match status" value="1"/>
</dbReference>
<dbReference type="GO" id="GO:0009898">
    <property type="term" value="C:cytoplasmic side of plasma membrane"/>
    <property type="evidence" value="ECO:0007669"/>
    <property type="project" value="TreeGrafter"/>
</dbReference>
<keyword evidence="3" id="KW-0967">Endosome</keyword>
<name>G3YEC4_ASPNA</name>
<keyword evidence="6" id="KW-0175">Coiled coil</keyword>
<evidence type="ECO:0000256" key="1">
    <source>
        <dbReference type="ARBA" id="ARBA00004177"/>
    </source>
</evidence>
<dbReference type="PANTHER" id="PTHR22761:SF10">
    <property type="entry name" value="GH13992P"/>
    <property type="match status" value="1"/>
</dbReference>
<dbReference type="Proteomes" id="UP000009038">
    <property type="component" value="Unassembled WGS sequence"/>
</dbReference>
<feature type="region of interest" description="Disordered" evidence="7">
    <location>
        <begin position="220"/>
        <end position="243"/>
    </location>
</feature>
<evidence type="ECO:0000256" key="4">
    <source>
        <dbReference type="ARBA" id="ARBA00040017"/>
    </source>
</evidence>